<evidence type="ECO:0000256" key="10">
    <source>
        <dbReference type="SAM" id="MobiDB-lite"/>
    </source>
</evidence>
<dbReference type="RefSeq" id="WP_075884956.1">
    <property type="nucleotide sequence ID" value="NZ_MPJZ01000042.1"/>
</dbReference>
<evidence type="ECO:0000256" key="4">
    <source>
        <dbReference type="ARBA" id="ARBA00019623"/>
    </source>
</evidence>
<comment type="caution">
    <text evidence="13">The sequence shown here is derived from an EMBL/GenBank/DDBJ whole genome shotgun (WGS) entry which is preliminary data.</text>
</comment>
<dbReference type="Pfam" id="PF08244">
    <property type="entry name" value="Glyco_hydro_32C"/>
    <property type="match status" value="1"/>
</dbReference>
<feature type="domain" description="Glycosyl hydrolase family 32 N-terminal" evidence="11">
    <location>
        <begin position="26"/>
        <end position="335"/>
    </location>
</feature>
<comment type="subcellular location">
    <subcellularLocation>
        <location evidence="9">Cytoplasm</location>
    </subcellularLocation>
</comment>
<proteinExistence type="inferred from homology"/>
<dbReference type="Gene3D" id="2.115.10.20">
    <property type="entry name" value="Glycosyl hydrolase domain, family 43"/>
    <property type="match status" value="1"/>
</dbReference>
<dbReference type="GO" id="GO:0005737">
    <property type="term" value="C:cytoplasm"/>
    <property type="evidence" value="ECO:0007669"/>
    <property type="project" value="UniProtKB-SubCell"/>
</dbReference>
<keyword evidence="9" id="KW-0119">Carbohydrate metabolism</keyword>
<comment type="pathway">
    <text evidence="1 9">Glycan biosynthesis; sucrose metabolism.</text>
</comment>
<evidence type="ECO:0000259" key="12">
    <source>
        <dbReference type="Pfam" id="PF08244"/>
    </source>
</evidence>
<dbReference type="Gene3D" id="2.60.120.560">
    <property type="entry name" value="Exo-inulinase, domain 1"/>
    <property type="match status" value="1"/>
</dbReference>
<dbReference type="SUPFAM" id="SSF75005">
    <property type="entry name" value="Arabinanase/levansucrase/invertase"/>
    <property type="match status" value="1"/>
</dbReference>
<dbReference type="SMART" id="SM00640">
    <property type="entry name" value="Glyco_32"/>
    <property type="match status" value="1"/>
</dbReference>
<comment type="similarity">
    <text evidence="2 8">Belongs to the glycosyl hydrolase 32 family.</text>
</comment>
<evidence type="ECO:0000256" key="8">
    <source>
        <dbReference type="RuleBase" id="RU362110"/>
    </source>
</evidence>
<evidence type="ECO:0000256" key="9">
    <source>
        <dbReference type="RuleBase" id="RU365015"/>
    </source>
</evidence>
<dbReference type="InterPro" id="IPR013148">
    <property type="entry name" value="Glyco_hydro_32_N"/>
</dbReference>
<dbReference type="NCBIfam" id="TIGR01322">
    <property type="entry name" value="scrB_fam"/>
    <property type="match status" value="1"/>
</dbReference>
<dbReference type="InterPro" id="IPR001362">
    <property type="entry name" value="Glyco_hydro_32"/>
</dbReference>
<accession>A0A1Q9YLK7</accession>
<comment type="catalytic activity">
    <reaction evidence="8">
        <text>Hydrolysis of terminal non-reducing beta-D-fructofuranoside residues in beta-D-fructofuranosides.</text>
        <dbReference type="EC" id="3.2.1.26"/>
    </reaction>
</comment>
<evidence type="ECO:0000256" key="6">
    <source>
        <dbReference type="ARBA" id="ARBA00023295"/>
    </source>
</evidence>
<dbReference type="PANTHER" id="PTHR43101">
    <property type="entry name" value="BETA-FRUCTOSIDASE"/>
    <property type="match status" value="1"/>
</dbReference>
<gene>
    <name evidence="13" type="ORF">BO223_03580</name>
</gene>
<evidence type="ECO:0000256" key="1">
    <source>
        <dbReference type="ARBA" id="ARBA00004914"/>
    </source>
</evidence>
<sequence length="538" mass="60090">MKKAIQNALHDRLPAVLAGQYRQTWHLMADIGWISDPNGLCQHNGLYHIFHQYTPAQDLGLNKSWGHYVTRDWKHFADLGTLMCPDSEIDKDGCYSGSGFSHNGILHLFYTGNILHDGDFDYINEGRGHYTNTLQSADGIHFSDKKVLLRNEDYPDGLSCHVRDPKVSDIDGRLYMVIGARTRDSRGCALVYECSRDNLEDLAFRQVIRTPEDFGYMWECPVLFKLDQQVFLLCCPQGVAQDGYKYENVYQNGVFRLTPDADGSWQALDFQELDHGFDFYAPQSFRDEQGREILIGWMGLPDAEYGNPETVEGWIHSLTMPRQLSVKNGRICQYPIQEILDLRTETQTVSLEPGRPVYPESRSFALETAAIQNRPFEMVIRQDVSLRYAHGVVTMEFLRNGDGRTSRHIDLQGRPLESLDVFSDSSSLEIFLNGGEEAFTTRIYSTGQPSLSCSIPLTGTLSVMDAIRIDWKPALGTESCEAAIQALQGPQTACVLKSGTAPESVAASRKQVPPASVQQASVQQASAGSGSAAHKLTV</sequence>
<dbReference type="GO" id="GO:0004564">
    <property type="term" value="F:beta-fructofuranosidase activity"/>
    <property type="evidence" value="ECO:0007669"/>
    <property type="project" value="UniProtKB-EC"/>
</dbReference>
<comment type="function">
    <text evidence="9">Enables the bacterium to metabolize sucrose as a sole carbon source.</text>
</comment>
<protein>
    <recommendedName>
        <fullName evidence="4 8">Sucrose-6-phosphate hydrolase</fullName>
        <ecNumber evidence="3 8">3.2.1.26</ecNumber>
    </recommendedName>
    <alternativeName>
        <fullName evidence="7 9">Invertase</fullName>
    </alternativeName>
</protein>
<dbReference type="GO" id="GO:0005985">
    <property type="term" value="P:sucrose metabolic process"/>
    <property type="evidence" value="ECO:0007669"/>
    <property type="project" value="UniProtKB-UniPathway"/>
</dbReference>
<dbReference type="InterPro" id="IPR006232">
    <property type="entry name" value="Suc6P_hydrolase"/>
</dbReference>
<evidence type="ECO:0000256" key="5">
    <source>
        <dbReference type="ARBA" id="ARBA00022801"/>
    </source>
</evidence>
<evidence type="ECO:0000313" key="14">
    <source>
        <dbReference type="Proteomes" id="UP000186758"/>
    </source>
</evidence>
<dbReference type="UniPathway" id="UPA00238"/>
<dbReference type="InterPro" id="IPR051214">
    <property type="entry name" value="GH32_Enzymes"/>
</dbReference>
<dbReference type="Proteomes" id="UP000186758">
    <property type="component" value="Unassembled WGS sequence"/>
</dbReference>
<dbReference type="CDD" id="cd18623">
    <property type="entry name" value="GH32_ScrB-like"/>
    <property type="match status" value="1"/>
</dbReference>
<reference evidence="13 14" key="1">
    <citation type="submission" date="2016-11" db="EMBL/GenBank/DDBJ databases">
        <title>Description of two novel members of the family Erysipelotrichaceae: Ileibacterium lipovorans gen. nov., sp. nov. and Dubosiella newyorkensis, gen. nov., sp. nov.</title>
        <authorList>
            <person name="Cox L.M."/>
            <person name="Sohn J."/>
            <person name="Tyrrell K.L."/>
            <person name="Citron D.M."/>
            <person name="Lawson P.A."/>
            <person name="Patel N.B."/>
            <person name="Iizumi T."/>
            <person name="Perez-Perez G.I."/>
            <person name="Goldstein E.J."/>
            <person name="Blaser M.J."/>
        </authorList>
    </citation>
    <scope>NUCLEOTIDE SEQUENCE [LARGE SCALE GENOMIC DNA]</scope>
    <source>
        <strain evidence="13 14">NYU-BL-K8</strain>
    </source>
</reference>
<evidence type="ECO:0000256" key="3">
    <source>
        <dbReference type="ARBA" id="ARBA00012758"/>
    </source>
</evidence>
<feature type="domain" description="Glycosyl hydrolase family 32 C-terminal" evidence="12">
    <location>
        <begin position="417"/>
        <end position="449"/>
    </location>
</feature>
<dbReference type="SUPFAM" id="SSF49899">
    <property type="entry name" value="Concanavalin A-like lectins/glucanases"/>
    <property type="match status" value="1"/>
</dbReference>
<dbReference type="InterPro" id="IPR013189">
    <property type="entry name" value="Glyco_hydro_32_C"/>
</dbReference>
<dbReference type="InterPro" id="IPR023296">
    <property type="entry name" value="Glyco_hydro_beta-prop_sf"/>
</dbReference>
<dbReference type="EMBL" id="MPJZ01000042">
    <property type="protein sequence ID" value="OLU45846.1"/>
    <property type="molecule type" value="Genomic_DNA"/>
</dbReference>
<evidence type="ECO:0000313" key="13">
    <source>
        <dbReference type="EMBL" id="OLU45846.1"/>
    </source>
</evidence>
<keyword evidence="5 8" id="KW-0378">Hydrolase</keyword>
<organism evidence="13 14">
    <name type="scientific">Faecalibaculum rodentium</name>
    <dbReference type="NCBI Taxonomy" id="1702221"/>
    <lineage>
        <taxon>Bacteria</taxon>
        <taxon>Bacillati</taxon>
        <taxon>Bacillota</taxon>
        <taxon>Erysipelotrichia</taxon>
        <taxon>Erysipelotrichales</taxon>
        <taxon>Erysipelotrichaceae</taxon>
        <taxon>Faecalibaculum</taxon>
    </lineage>
</organism>
<evidence type="ECO:0000259" key="11">
    <source>
        <dbReference type="Pfam" id="PF00251"/>
    </source>
</evidence>
<name>A0A1Q9YLK7_9FIRM</name>
<dbReference type="Pfam" id="PF00251">
    <property type="entry name" value="Glyco_hydro_32N"/>
    <property type="match status" value="1"/>
</dbReference>
<dbReference type="AlphaFoldDB" id="A0A1Q9YLK7"/>
<evidence type="ECO:0000256" key="2">
    <source>
        <dbReference type="ARBA" id="ARBA00009902"/>
    </source>
</evidence>
<keyword evidence="9" id="KW-0963">Cytoplasm</keyword>
<dbReference type="PANTHER" id="PTHR43101:SF1">
    <property type="entry name" value="BETA-FRUCTOSIDASE"/>
    <property type="match status" value="1"/>
</dbReference>
<evidence type="ECO:0000256" key="7">
    <source>
        <dbReference type="ARBA" id="ARBA00033367"/>
    </source>
</evidence>
<keyword evidence="6 8" id="KW-0326">Glycosidase</keyword>
<dbReference type="InterPro" id="IPR013320">
    <property type="entry name" value="ConA-like_dom_sf"/>
</dbReference>
<dbReference type="EC" id="3.2.1.26" evidence="3 8"/>
<feature type="region of interest" description="Disordered" evidence="10">
    <location>
        <begin position="516"/>
        <end position="538"/>
    </location>
</feature>